<sequence length="382" mass="43487">MAGRIRVLPLFNLVLSHQSNVNRSFSQGPELDASKSLLLKLLQEPDSRIKTTLDSRNNFTSNGDTLLCESFIRALRSSSPKKAQLVLEWKLEKLLKEDTKDPDQFSKLIFLSGKLHNISFALRTFTLMETQGTTPNTDIFNSLISCCEASGLLTMALSLFEIMSKAGHCKPNLATYNAIISLYSSLADVKNMRTWFLACKKAGFSPNSETYEHLIRASFKARLFEEFDKVWPVSSSVIEGLLALYNEFGMVEEIEKLLDLSSLVSESDILLHIYSRIIMHYVAADQLDEVEYSIGKLLKEGKSFTSCGDIEAVISCYFRNREYERLEVFWDRITEVYEIEESTFSLLVAGYRRVGMSEKVEMVMNWRKRASRSVPDVVFISE</sequence>
<reference evidence="5" key="1">
    <citation type="journal article" date="2013" name="Science">
        <title>The Amborella genome and the evolution of flowering plants.</title>
        <authorList>
            <consortium name="Amborella Genome Project"/>
        </authorList>
    </citation>
    <scope>NUCLEOTIDE SEQUENCE [LARGE SCALE GENOMIC DNA]</scope>
</reference>
<protein>
    <recommendedName>
        <fullName evidence="6">Pentacotripeptide-repeat region of PRORP domain-containing protein</fullName>
    </recommendedName>
</protein>
<dbReference type="InterPro" id="IPR002885">
    <property type="entry name" value="PPR_rpt"/>
</dbReference>
<name>W1NDS5_AMBTC</name>
<keyword evidence="5" id="KW-1185">Reference proteome</keyword>
<evidence type="ECO:0008006" key="6">
    <source>
        <dbReference type="Google" id="ProtNLM"/>
    </source>
</evidence>
<comment type="similarity">
    <text evidence="1">Belongs to the PPR family. P subfamily.</text>
</comment>
<evidence type="ECO:0000313" key="5">
    <source>
        <dbReference type="Proteomes" id="UP000017836"/>
    </source>
</evidence>
<dbReference type="Gramene" id="ERM93498">
    <property type="protein sequence ID" value="ERM93498"/>
    <property type="gene ID" value="AMTR_s00004p00032110"/>
</dbReference>
<dbReference type="Gene3D" id="1.25.40.10">
    <property type="entry name" value="Tetratricopeptide repeat domain"/>
    <property type="match status" value="1"/>
</dbReference>
<dbReference type="PROSITE" id="PS51375">
    <property type="entry name" value="PPR"/>
    <property type="match status" value="1"/>
</dbReference>
<accession>W1NDS5</accession>
<dbReference type="PANTHER" id="PTHR47874">
    <property type="entry name" value="EXPRESSED PROTEIN"/>
    <property type="match status" value="1"/>
</dbReference>
<evidence type="ECO:0000256" key="1">
    <source>
        <dbReference type="ARBA" id="ARBA00007626"/>
    </source>
</evidence>
<dbReference type="EMBL" id="KI397628">
    <property type="protein sequence ID" value="ERM93498.1"/>
    <property type="molecule type" value="Genomic_DNA"/>
</dbReference>
<gene>
    <name evidence="4" type="ORF">AMTR_s00004p00032110</name>
</gene>
<dbReference type="Proteomes" id="UP000017836">
    <property type="component" value="Unassembled WGS sequence"/>
</dbReference>
<organism evidence="4 5">
    <name type="scientific">Amborella trichopoda</name>
    <dbReference type="NCBI Taxonomy" id="13333"/>
    <lineage>
        <taxon>Eukaryota</taxon>
        <taxon>Viridiplantae</taxon>
        <taxon>Streptophyta</taxon>
        <taxon>Embryophyta</taxon>
        <taxon>Tracheophyta</taxon>
        <taxon>Spermatophyta</taxon>
        <taxon>Magnoliopsida</taxon>
        <taxon>Amborellales</taxon>
        <taxon>Amborellaceae</taxon>
        <taxon>Amborella</taxon>
    </lineage>
</organism>
<keyword evidence="2" id="KW-0677">Repeat</keyword>
<dbReference type="PANTHER" id="PTHR47874:SF4">
    <property type="entry name" value="EXPRESSED PROTEIN"/>
    <property type="match status" value="1"/>
</dbReference>
<dbReference type="GO" id="GO:0003729">
    <property type="term" value="F:mRNA binding"/>
    <property type="evidence" value="ECO:0007669"/>
    <property type="project" value="InterPro"/>
</dbReference>
<dbReference type="GO" id="GO:0003723">
    <property type="term" value="F:RNA binding"/>
    <property type="evidence" value="ECO:0000318"/>
    <property type="project" value="GO_Central"/>
</dbReference>
<dbReference type="Pfam" id="PF13041">
    <property type="entry name" value="PPR_2"/>
    <property type="match status" value="1"/>
</dbReference>
<dbReference type="eggNOG" id="KOG4197">
    <property type="taxonomic scope" value="Eukaryota"/>
</dbReference>
<evidence type="ECO:0000313" key="4">
    <source>
        <dbReference type="EMBL" id="ERM93498.1"/>
    </source>
</evidence>
<evidence type="ECO:0000256" key="2">
    <source>
        <dbReference type="ARBA" id="ARBA00022737"/>
    </source>
</evidence>
<proteinExistence type="inferred from homology"/>
<feature type="repeat" description="PPR" evidence="3">
    <location>
        <begin position="136"/>
        <end position="170"/>
    </location>
</feature>
<dbReference type="HOGENOM" id="CLU_056081_0_0_1"/>
<evidence type="ECO:0000256" key="3">
    <source>
        <dbReference type="PROSITE-ProRule" id="PRU00708"/>
    </source>
</evidence>
<dbReference type="OMA" id="EKVICSY"/>
<dbReference type="NCBIfam" id="TIGR00756">
    <property type="entry name" value="PPR"/>
    <property type="match status" value="1"/>
</dbReference>
<dbReference type="InterPro" id="IPR044179">
    <property type="entry name" value="PPR5-like"/>
</dbReference>
<dbReference type="InterPro" id="IPR011990">
    <property type="entry name" value="TPR-like_helical_dom_sf"/>
</dbReference>
<dbReference type="AlphaFoldDB" id="W1NDS5"/>